<dbReference type="STRING" id="679897.HMU08550"/>
<gene>
    <name evidence="2" type="ordered locus">HMU08550</name>
</gene>
<proteinExistence type="predicted"/>
<evidence type="ECO:0000256" key="1">
    <source>
        <dbReference type="SAM" id="MobiDB-lite"/>
    </source>
</evidence>
<dbReference type="KEGG" id="hms:HMU08550"/>
<dbReference type="RefSeq" id="WP_013023186.1">
    <property type="nucleotide sequence ID" value="NC_013949.1"/>
</dbReference>
<sequence length="81" mass="9042">MQQSNQQQVVQVKQIRPLFSNPPSNLKDLKEQAGGLGSGNNANANANANAIAKFDQIQNYLQKFNNNRSQFKDTQSICTQF</sequence>
<organism evidence="2 3">
    <name type="scientific">Helicobacter mustelae (strain ATCC 43772 / CCUG 25715 / CIP 103759 / LMG 18044 / NCTC 12198 / R85-136P)</name>
    <name type="common">Campylobacter mustelae</name>
    <dbReference type="NCBI Taxonomy" id="679897"/>
    <lineage>
        <taxon>Bacteria</taxon>
        <taxon>Pseudomonadati</taxon>
        <taxon>Campylobacterota</taxon>
        <taxon>Epsilonproteobacteria</taxon>
        <taxon>Campylobacterales</taxon>
        <taxon>Helicobacteraceae</taxon>
        <taxon>Helicobacter</taxon>
    </lineage>
</organism>
<evidence type="ECO:0000313" key="2">
    <source>
        <dbReference type="EMBL" id="CBG40112.1"/>
    </source>
</evidence>
<dbReference type="AlphaFoldDB" id="D3UHY9"/>
<evidence type="ECO:0000313" key="3">
    <source>
        <dbReference type="Proteomes" id="UP000001522"/>
    </source>
</evidence>
<dbReference type="Proteomes" id="UP000001522">
    <property type="component" value="Chromosome"/>
</dbReference>
<dbReference type="EMBL" id="FN555004">
    <property type="protein sequence ID" value="CBG40112.1"/>
    <property type="molecule type" value="Genomic_DNA"/>
</dbReference>
<name>D3UHY9_HELM1</name>
<reference evidence="2 3" key="1">
    <citation type="journal article" date="2010" name="BMC Genomics">
        <title>Comparative genomics and proteomics of Helicobacter mustelae, an ulcerogenic and carcinogenic gastric pathogen.</title>
        <authorList>
            <person name="O'Toole P.W."/>
            <person name="Snelling W.J."/>
            <person name="Canchaya C."/>
            <person name="Forde B.M."/>
            <person name="Hardie K.R."/>
            <person name="Josenhans C."/>
            <person name="Graham R.L.J."/>
            <person name="McMullan G."/>
            <person name="Parkhill J."/>
            <person name="Belda E."/>
            <person name="Bentley S.D."/>
        </authorList>
    </citation>
    <scope>NUCLEOTIDE SEQUENCE [LARGE SCALE GENOMIC DNA]</scope>
    <source>
        <strain evidence="3">ATCC 43772 / LMG 18044 / NCTC 12198 / 12198</strain>
    </source>
</reference>
<keyword evidence="3" id="KW-1185">Reference proteome</keyword>
<dbReference type="HOGENOM" id="CLU_197457_0_0_7"/>
<protein>
    <submittedName>
        <fullName evidence="2">Putative Hsr recombination casette</fullName>
    </submittedName>
</protein>
<feature type="region of interest" description="Disordered" evidence="1">
    <location>
        <begin position="14"/>
        <end position="42"/>
    </location>
</feature>
<accession>D3UHY9</accession>